<dbReference type="SMART" id="SM00082">
    <property type="entry name" value="LRRCT"/>
    <property type="match status" value="1"/>
</dbReference>
<keyword evidence="5" id="KW-1185">Reference proteome</keyword>
<dbReference type="Pfam" id="PF12799">
    <property type="entry name" value="LRR_4"/>
    <property type="match status" value="1"/>
</dbReference>
<dbReference type="Proteomes" id="UP000749559">
    <property type="component" value="Unassembled WGS sequence"/>
</dbReference>
<dbReference type="SUPFAM" id="SSF52058">
    <property type="entry name" value="L domain-like"/>
    <property type="match status" value="1"/>
</dbReference>
<dbReference type="FunFam" id="3.80.10.10:FF:001360">
    <property type="entry name" value="Uncharacterized protein"/>
    <property type="match status" value="1"/>
</dbReference>
<dbReference type="OrthoDB" id="6099413at2759"/>
<dbReference type="Gene3D" id="3.80.10.10">
    <property type="entry name" value="Ribonuclease Inhibitor"/>
    <property type="match status" value="1"/>
</dbReference>
<dbReference type="EMBL" id="CAIIXF020000003">
    <property type="protein sequence ID" value="CAH1779747.1"/>
    <property type="molecule type" value="Genomic_DNA"/>
</dbReference>
<dbReference type="PROSITE" id="PS51450">
    <property type="entry name" value="LRR"/>
    <property type="match status" value="3"/>
</dbReference>
<gene>
    <name evidence="4" type="ORF">OFUS_LOCUS6523</name>
</gene>
<organism evidence="4 5">
    <name type="scientific">Owenia fusiformis</name>
    <name type="common">Polychaete worm</name>
    <dbReference type="NCBI Taxonomy" id="6347"/>
    <lineage>
        <taxon>Eukaryota</taxon>
        <taxon>Metazoa</taxon>
        <taxon>Spiralia</taxon>
        <taxon>Lophotrochozoa</taxon>
        <taxon>Annelida</taxon>
        <taxon>Polychaeta</taxon>
        <taxon>Sedentaria</taxon>
        <taxon>Canalipalpata</taxon>
        <taxon>Sabellida</taxon>
        <taxon>Oweniida</taxon>
        <taxon>Oweniidae</taxon>
        <taxon>Owenia</taxon>
    </lineage>
</organism>
<evidence type="ECO:0000256" key="1">
    <source>
        <dbReference type="ARBA" id="ARBA00022614"/>
    </source>
</evidence>
<evidence type="ECO:0000256" key="3">
    <source>
        <dbReference type="ARBA" id="ARBA00022737"/>
    </source>
</evidence>
<dbReference type="SMART" id="SM00369">
    <property type="entry name" value="LRR_TYP"/>
    <property type="match status" value="7"/>
</dbReference>
<dbReference type="InterPro" id="IPR032675">
    <property type="entry name" value="LRR_dom_sf"/>
</dbReference>
<dbReference type="InterPro" id="IPR025875">
    <property type="entry name" value="Leu-rich_rpt_4"/>
</dbReference>
<proteinExistence type="predicted"/>
<protein>
    <submittedName>
        <fullName evidence="4">Uncharacterized protein</fullName>
    </submittedName>
</protein>
<sequence length="415" mass="45068">MKALLLGLLVVIVTCEEQCNTPTYPDINGKCNCDPTSSQPFTVRCDGQNIGKLPSIPSATHTLYIANDRIEQLNIPGTSKDLQGLFIRKSGINSIAENAFQGMTKLGALGLEDNKLTSVAANTFNGLSNVTKIYLSNNSIDIIEAEAFNLPSLKDLILSGNQIKDLPKNTFGATSQLTSIDVSDNKLTSLADGLGQLTSLETLHLNRNHIASLGASRLLYLISLTTIHAHTNYVNKIGPKAFDGLAQLKTLNLGNNQVLEISKEAFQVCRSTIKEVHLQNNNLFSLHEDTLPWEDLTTLKLDGNPWACECDLTWLMTGNTNMKYGNLTCDAPAELKGTPLDKVDQKALDCPEPEPSPKSGLSKTHLILAIAIPAGVVLLIIIVVVIICCRRKRNAEGTKSVKYSAVYKPTTEQKA</sequence>
<evidence type="ECO:0000256" key="2">
    <source>
        <dbReference type="ARBA" id="ARBA00022729"/>
    </source>
</evidence>
<keyword evidence="2" id="KW-0732">Signal</keyword>
<evidence type="ECO:0000313" key="4">
    <source>
        <dbReference type="EMBL" id="CAH1779747.1"/>
    </source>
</evidence>
<dbReference type="InterPro" id="IPR003591">
    <property type="entry name" value="Leu-rich_rpt_typical-subtyp"/>
</dbReference>
<evidence type="ECO:0000313" key="5">
    <source>
        <dbReference type="Proteomes" id="UP000749559"/>
    </source>
</evidence>
<keyword evidence="1" id="KW-0433">Leucine-rich repeat</keyword>
<dbReference type="Pfam" id="PF13855">
    <property type="entry name" value="LRR_8"/>
    <property type="match status" value="2"/>
</dbReference>
<dbReference type="PANTHER" id="PTHR24366">
    <property type="entry name" value="IG(IMMUNOGLOBULIN) AND LRR(LEUCINE RICH REPEAT) DOMAINS"/>
    <property type="match status" value="1"/>
</dbReference>
<dbReference type="InterPro" id="IPR000483">
    <property type="entry name" value="Cys-rich_flank_reg_C"/>
</dbReference>
<dbReference type="InterPro" id="IPR001611">
    <property type="entry name" value="Leu-rich_rpt"/>
</dbReference>
<comment type="caution">
    <text evidence="4">The sequence shown here is derived from an EMBL/GenBank/DDBJ whole genome shotgun (WGS) entry which is preliminary data.</text>
</comment>
<accession>A0A8J1XTV4</accession>
<reference evidence="4" key="1">
    <citation type="submission" date="2022-03" db="EMBL/GenBank/DDBJ databases">
        <authorList>
            <person name="Martin C."/>
        </authorList>
    </citation>
    <scope>NUCLEOTIDE SEQUENCE</scope>
</reference>
<dbReference type="PANTHER" id="PTHR24366:SF161">
    <property type="entry name" value="TIR DOMAIN-CONTAINING PROTEIN"/>
    <property type="match status" value="1"/>
</dbReference>
<dbReference type="AlphaFoldDB" id="A0A8J1XTV4"/>
<name>A0A8J1XTV4_OWEFU</name>
<keyword evidence="3" id="KW-0677">Repeat</keyword>